<reference evidence="2" key="1">
    <citation type="submission" date="2023-10" db="EMBL/GenBank/DDBJ databases">
        <authorList>
            <person name="Chen Y."/>
            <person name="Shah S."/>
            <person name="Dougan E. K."/>
            <person name="Thang M."/>
            <person name="Chan C."/>
        </authorList>
    </citation>
    <scope>NUCLEOTIDE SEQUENCE [LARGE SCALE GENOMIC DNA]</scope>
</reference>
<feature type="region of interest" description="Disordered" evidence="1">
    <location>
        <begin position="1"/>
        <end position="111"/>
    </location>
</feature>
<gene>
    <name evidence="2" type="ORF">PCOR1329_LOCUS48787</name>
</gene>
<sequence>MAAPPAAAGAAGAAGAGAPPGRGGAAPAEDPAAEGAGRAGATADESPQGEQLFGTPRSEALLGGPSRAPQLARGPVLPACACGAPPQQVSPSPPPGSPSPEAAGGCPRTPPCRKAAVSSIMDLSPDVTCVSLEARLLSAELSPSECWLVPADDAQCPTTVLPPPAPTPTLQLGARAGPPEAAVRSQAPAVRLVGAPPLAGALGDQPVDQSIEASPPPATPVRTCATDGGAAGSPLWRPAAVRSPAMPW</sequence>
<evidence type="ECO:0000313" key="2">
    <source>
        <dbReference type="EMBL" id="CAK0859408.1"/>
    </source>
</evidence>
<name>A0ABN9UIB3_9DINO</name>
<evidence type="ECO:0000256" key="1">
    <source>
        <dbReference type="SAM" id="MobiDB-lite"/>
    </source>
</evidence>
<evidence type="ECO:0000313" key="3">
    <source>
        <dbReference type="Proteomes" id="UP001189429"/>
    </source>
</evidence>
<dbReference type="EMBL" id="CAUYUJ010015898">
    <property type="protein sequence ID" value="CAK0859408.1"/>
    <property type="molecule type" value="Genomic_DNA"/>
</dbReference>
<feature type="compositionally biased region" description="Low complexity" evidence="1">
    <location>
        <begin position="1"/>
        <end position="11"/>
    </location>
</feature>
<protein>
    <recommendedName>
        <fullName evidence="4">Skin secretory protein xP2-like</fullName>
    </recommendedName>
</protein>
<accession>A0ABN9UIB3</accession>
<proteinExistence type="predicted"/>
<feature type="compositionally biased region" description="Gly residues" evidence="1">
    <location>
        <begin position="12"/>
        <end position="24"/>
    </location>
</feature>
<dbReference type="Proteomes" id="UP001189429">
    <property type="component" value="Unassembled WGS sequence"/>
</dbReference>
<feature type="region of interest" description="Disordered" evidence="1">
    <location>
        <begin position="198"/>
        <end position="248"/>
    </location>
</feature>
<feature type="non-terminal residue" evidence="2">
    <location>
        <position position="248"/>
    </location>
</feature>
<evidence type="ECO:0008006" key="4">
    <source>
        <dbReference type="Google" id="ProtNLM"/>
    </source>
</evidence>
<keyword evidence="3" id="KW-1185">Reference proteome</keyword>
<organism evidence="2 3">
    <name type="scientific">Prorocentrum cordatum</name>
    <dbReference type="NCBI Taxonomy" id="2364126"/>
    <lineage>
        <taxon>Eukaryota</taxon>
        <taxon>Sar</taxon>
        <taxon>Alveolata</taxon>
        <taxon>Dinophyceae</taxon>
        <taxon>Prorocentrales</taxon>
        <taxon>Prorocentraceae</taxon>
        <taxon>Prorocentrum</taxon>
    </lineage>
</organism>
<feature type="compositionally biased region" description="Low complexity" evidence="1">
    <location>
        <begin position="25"/>
        <end position="41"/>
    </location>
</feature>
<comment type="caution">
    <text evidence="2">The sequence shown here is derived from an EMBL/GenBank/DDBJ whole genome shotgun (WGS) entry which is preliminary data.</text>
</comment>